<organism evidence="2 3">
    <name type="scientific">Sphagnum jensenii</name>
    <dbReference type="NCBI Taxonomy" id="128206"/>
    <lineage>
        <taxon>Eukaryota</taxon>
        <taxon>Viridiplantae</taxon>
        <taxon>Streptophyta</taxon>
        <taxon>Embryophyta</taxon>
        <taxon>Bryophyta</taxon>
        <taxon>Sphagnophytina</taxon>
        <taxon>Sphagnopsida</taxon>
        <taxon>Sphagnales</taxon>
        <taxon>Sphagnaceae</taxon>
        <taxon>Sphagnum</taxon>
    </lineage>
</organism>
<protein>
    <recommendedName>
        <fullName evidence="4">Tocopherol cyclase</fullName>
    </recommendedName>
</protein>
<evidence type="ECO:0000313" key="3">
    <source>
        <dbReference type="Proteomes" id="UP001497444"/>
    </source>
</evidence>
<dbReference type="PANTHER" id="PTHR35309:SF2">
    <property type="entry name" value="TOCOPHEROL CYCLASE, CHLOROPLASTIC"/>
    <property type="match status" value="1"/>
</dbReference>
<name>A0ABP0XP14_9BRYO</name>
<dbReference type="PANTHER" id="PTHR35309">
    <property type="match status" value="1"/>
</dbReference>
<proteinExistence type="predicted"/>
<accession>A0ABP0XP14</accession>
<feature type="region of interest" description="Disordered" evidence="1">
    <location>
        <begin position="58"/>
        <end position="78"/>
    </location>
</feature>
<dbReference type="Pfam" id="PF14249">
    <property type="entry name" value="Tocopherol_cycl"/>
    <property type="match status" value="1"/>
</dbReference>
<feature type="compositionally biased region" description="Pro residues" evidence="1">
    <location>
        <begin position="28"/>
        <end position="44"/>
    </location>
</feature>
<feature type="region of interest" description="Disordered" evidence="1">
    <location>
        <begin position="22"/>
        <end position="45"/>
    </location>
</feature>
<dbReference type="Proteomes" id="UP001497444">
    <property type="component" value="Chromosome 9"/>
</dbReference>
<gene>
    <name evidence="2" type="ORF">CSSPJE1EN1_LOCUS24745</name>
</gene>
<evidence type="ECO:0008006" key="4">
    <source>
        <dbReference type="Google" id="ProtNLM"/>
    </source>
</evidence>
<keyword evidence="3" id="KW-1185">Reference proteome</keyword>
<reference evidence="2" key="1">
    <citation type="submission" date="2024-02" db="EMBL/GenBank/DDBJ databases">
        <authorList>
            <consortium name="ELIXIR-Norway"/>
            <consortium name="Elixir Norway"/>
        </authorList>
    </citation>
    <scope>NUCLEOTIDE SEQUENCE</scope>
</reference>
<dbReference type="EMBL" id="OZ020104">
    <property type="protein sequence ID" value="CAK9279267.1"/>
    <property type="molecule type" value="Genomic_DNA"/>
</dbReference>
<feature type="compositionally biased region" description="Polar residues" evidence="1">
    <location>
        <begin position="59"/>
        <end position="69"/>
    </location>
</feature>
<evidence type="ECO:0000313" key="2">
    <source>
        <dbReference type="EMBL" id="CAK9279267.1"/>
    </source>
</evidence>
<dbReference type="InterPro" id="IPR025893">
    <property type="entry name" value="Tocopherol_cyclase"/>
</dbReference>
<evidence type="ECO:0000256" key="1">
    <source>
        <dbReference type="SAM" id="MobiDB-lite"/>
    </source>
</evidence>
<sequence>MTQVMPSCVFCTACTTPTIVSHALNERSPPPPPTKQQSCSPPPLLSSQTLVLQKRGNPLQESAMSTTPVRETRSPHSGYHFDGSSREFFEGWYFKVSIPEVKQSFAWMYVSENAGTAAASSKREGGARGPSSAAQIMGANDEYLFQDQPSVKSFWGHRHELALGNTFRAKSGALPPVSETSPTEFWELVEEGYQATPTLHQGILFDNGGTDFAKTVQHAKWEYTTVPVYGWGDKGGTQKATAGWLAALPVFEPHWQICMAAGLSTGWIEWGDQRFEFKDAPSYCEKNWGGSFPKKWFWVQCNVFEGTFKDVALTAGGGRRGLPFFKNTFEDVALVCVHFEGKFYEFVPWKGSVDWEMAPWGSWKMSASTKTHEVKLEATSSEPGCTLRAPAANVGMVPLCKDTFFGKLRLQMWERTEKGDQGRMILDTTSDMCALEIGGSPWESMWEGNACMKQPLKGLLQLPINPEKIFAYAPYFKPPGL</sequence>